<feature type="domain" description="LysM" evidence="3">
    <location>
        <begin position="242"/>
        <end position="298"/>
    </location>
</feature>
<dbReference type="SMART" id="SM00257">
    <property type="entry name" value="LysM"/>
    <property type="match status" value="1"/>
</dbReference>
<dbReference type="EMBL" id="JASXSX010000001">
    <property type="protein sequence ID" value="MDT3767349.1"/>
    <property type="molecule type" value="Genomic_DNA"/>
</dbReference>
<organism evidence="4 5">
    <name type="scientific">Gleimia hominis</name>
    <dbReference type="NCBI Taxonomy" id="595468"/>
    <lineage>
        <taxon>Bacteria</taxon>
        <taxon>Bacillati</taxon>
        <taxon>Actinomycetota</taxon>
        <taxon>Actinomycetes</taxon>
        <taxon>Actinomycetales</taxon>
        <taxon>Actinomycetaceae</taxon>
        <taxon>Gleimia</taxon>
    </lineage>
</organism>
<comment type="caution">
    <text evidence="4">The sequence shown here is derived from an EMBL/GenBank/DDBJ whole genome shotgun (WGS) entry which is preliminary data.</text>
</comment>
<keyword evidence="5" id="KW-1185">Reference proteome</keyword>
<accession>A0ABU3IAE0</accession>
<feature type="transmembrane region" description="Helical" evidence="2">
    <location>
        <begin position="40"/>
        <end position="59"/>
    </location>
</feature>
<dbReference type="SUPFAM" id="SSF54106">
    <property type="entry name" value="LysM domain"/>
    <property type="match status" value="1"/>
</dbReference>
<dbReference type="CDD" id="cd00118">
    <property type="entry name" value="LysM"/>
    <property type="match status" value="1"/>
</dbReference>
<dbReference type="InterPro" id="IPR036779">
    <property type="entry name" value="LysM_dom_sf"/>
</dbReference>
<evidence type="ECO:0000313" key="4">
    <source>
        <dbReference type="EMBL" id="MDT3767349.1"/>
    </source>
</evidence>
<feature type="region of interest" description="Disordered" evidence="1">
    <location>
        <begin position="178"/>
        <end position="229"/>
    </location>
</feature>
<dbReference type="PROSITE" id="PS51782">
    <property type="entry name" value="LYSM"/>
    <property type="match status" value="1"/>
</dbReference>
<dbReference type="InterPro" id="IPR052196">
    <property type="entry name" value="Bact_Kbp"/>
</dbReference>
<dbReference type="InterPro" id="IPR018392">
    <property type="entry name" value="LysM"/>
</dbReference>
<evidence type="ECO:0000313" key="5">
    <source>
        <dbReference type="Proteomes" id="UP001247542"/>
    </source>
</evidence>
<reference evidence="4 5" key="1">
    <citation type="submission" date="2023-06" db="EMBL/GenBank/DDBJ databases">
        <title>Draft genome sequence of Gleimia hominis type strain CCUG 57540T.</title>
        <authorList>
            <person name="Salva-Serra F."/>
            <person name="Cardew S."/>
            <person name="Jensie Markopoulos S."/>
            <person name="Ohlen M."/>
            <person name="Inganas E."/>
            <person name="Svensson-Stadler L."/>
            <person name="Moore E.R.B."/>
        </authorList>
    </citation>
    <scope>NUCLEOTIDE SEQUENCE [LARGE SCALE GENOMIC DNA]</scope>
    <source>
        <strain evidence="4 5">CCUG 57540</strain>
    </source>
</reference>
<keyword evidence="2" id="KW-0472">Membrane</keyword>
<sequence>MSAHPTTVPTAATTVPTRTIKTPIESNTTSEETSLVSGRIAVVMALFTVVLTALVVWSGASAFPLLRSPGILVQGAFSLNAPIITVVVFAVSTGAWVLALWTTLSLFYAQFLLTTRRRSVGVVLSSRFLSPLARKLLRRSVLSVALSASMVTPAFALDSVDLMWPAGTTTTDVTSTAVEQGNPADSSSPSSADSKSAPSGGSNSGSSSASSARNLAAPSTAGSTTAGASADSAANAGAASSFTYTVKNGDTLWTIAQEQCGAQTQAAISRAWQRIYQQNKAAIGNDPALIYAGTELVIDRGSNQ</sequence>
<gene>
    <name evidence="4" type="ORF">QS713_04620</name>
</gene>
<proteinExistence type="predicted"/>
<protein>
    <submittedName>
        <fullName evidence="4">LysM domain-containing protein</fullName>
    </submittedName>
</protein>
<dbReference type="Gene3D" id="3.10.350.10">
    <property type="entry name" value="LysM domain"/>
    <property type="match status" value="1"/>
</dbReference>
<dbReference type="PANTHER" id="PTHR34700">
    <property type="entry name" value="POTASSIUM BINDING PROTEIN KBP"/>
    <property type="match status" value="1"/>
</dbReference>
<evidence type="ECO:0000259" key="3">
    <source>
        <dbReference type="PROSITE" id="PS51782"/>
    </source>
</evidence>
<evidence type="ECO:0000256" key="2">
    <source>
        <dbReference type="SAM" id="Phobius"/>
    </source>
</evidence>
<dbReference type="Pfam" id="PF01476">
    <property type="entry name" value="LysM"/>
    <property type="match status" value="1"/>
</dbReference>
<name>A0ABU3IAE0_9ACTO</name>
<keyword evidence="2" id="KW-0812">Transmembrane</keyword>
<keyword evidence="2" id="KW-1133">Transmembrane helix</keyword>
<dbReference type="Proteomes" id="UP001247542">
    <property type="component" value="Unassembled WGS sequence"/>
</dbReference>
<feature type="transmembrane region" description="Helical" evidence="2">
    <location>
        <begin position="96"/>
        <end position="115"/>
    </location>
</feature>
<dbReference type="RefSeq" id="WP_313272822.1">
    <property type="nucleotide sequence ID" value="NZ_JASXSX010000001.1"/>
</dbReference>
<evidence type="ECO:0000256" key="1">
    <source>
        <dbReference type="SAM" id="MobiDB-lite"/>
    </source>
</evidence>
<feature type="compositionally biased region" description="Low complexity" evidence="1">
    <location>
        <begin position="183"/>
        <end position="229"/>
    </location>
</feature>
<dbReference type="PANTHER" id="PTHR34700:SF4">
    <property type="entry name" value="PHAGE-LIKE ELEMENT PBSX PROTEIN XKDP"/>
    <property type="match status" value="1"/>
</dbReference>